<accession>A0A3N2BDM9</accession>
<keyword evidence="2" id="KW-0812">Transmembrane</keyword>
<dbReference type="Pfam" id="PF10502">
    <property type="entry name" value="Peptidase_S26"/>
    <property type="match status" value="1"/>
</dbReference>
<dbReference type="InterPro" id="IPR019533">
    <property type="entry name" value="Peptidase_S26"/>
</dbReference>
<comment type="caution">
    <text evidence="7">The sequence shown here is derived from an EMBL/GenBank/DDBJ whole genome shotgun (WGS) entry which is preliminary data.</text>
</comment>
<gene>
    <name evidence="7" type="ORF">EDD31_1734</name>
</gene>
<protein>
    <recommendedName>
        <fullName evidence="5">Signal peptidase I</fullName>
        <ecNumber evidence="5">3.4.21.89</ecNumber>
    </recommendedName>
</protein>
<dbReference type="PANTHER" id="PTHR10806:SF6">
    <property type="entry name" value="SIGNAL PEPTIDASE COMPLEX CATALYTIC SUBUNIT SEC11"/>
    <property type="match status" value="1"/>
</dbReference>
<evidence type="ECO:0000313" key="7">
    <source>
        <dbReference type="EMBL" id="ROR73357.1"/>
    </source>
</evidence>
<dbReference type="PANTHER" id="PTHR10806">
    <property type="entry name" value="SIGNAL PEPTIDASE COMPLEX CATALYTIC SUBUNIT SEC11"/>
    <property type="match status" value="1"/>
</dbReference>
<proteinExistence type="predicted"/>
<name>A0A3N2BDM9_9MICO</name>
<dbReference type="Proteomes" id="UP000280668">
    <property type="component" value="Unassembled WGS sequence"/>
</dbReference>
<keyword evidence="4" id="KW-0472">Membrane</keyword>
<keyword evidence="8" id="KW-1185">Reference proteome</keyword>
<reference evidence="7 8" key="1">
    <citation type="submission" date="2018-11" db="EMBL/GenBank/DDBJ databases">
        <title>Sequencing the genomes of 1000 actinobacteria strains.</title>
        <authorList>
            <person name="Klenk H.-P."/>
        </authorList>
    </citation>
    <scope>NUCLEOTIDE SEQUENCE [LARGE SCALE GENOMIC DNA]</scope>
    <source>
        <strain evidence="7 8">DSM 11294</strain>
    </source>
</reference>
<dbReference type="GO" id="GO:0016020">
    <property type="term" value="C:membrane"/>
    <property type="evidence" value="ECO:0007669"/>
    <property type="project" value="UniProtKB-SubCell"/>
</dbReference>
<keyword evidence="3" id="KW-1133">Transmembrane helix</keyword>
<dbReference type="CDD" id="cd06530">
    <property type="entry name" value="S26_SPase_I"/>
    <property type="match status" value="1"/>
</dbReference>
<dbReference type="InterPro" id="IPR001733">
    <property type="entry name" value="Peptidase_S26B"/>
</dbReference>
<evidence type="ECO:0000256" key="1">
    <source>
        <dbReference type="ARBA" id="ARBA00004370"/>
    </source>
</evidence>
<dbReference type="NCBIfam" id="TIGR02228">
    <property type="entry name" value="sigpep_I_arch"/>
    <property type="match status" value="1"/>
</dbReference>
<dbReference type="InterPro" id="IPR036286">
    <property type="entry name" value="LexA/Signal_pep-like_sf"/>
</dbReference>
<feature type="domain" description="Peptidase S26" evidence="6">
    <location>
        <begin position="21"/>
        <end position="94"/>
    </location>
</feature>
<evidence type="ECO:0000256" key="2">
    <source>
        <dbReference type="ARBA" id="ARBA00022692"/>
    </source>
</evidence>
<dbReference type="GO" id="GO:0009003">
    <property type="term" value="F:signal peptidase activity"/>
    <property type="evidence" value="ECO:0007669"/>
    <property type="project" value="UniProtKB-EC"/>
</dbReference>
<dbReference type="RefSeq" id="WP_170163252.1">
    <property type="nucleotide sequence ID" value="NZ_RKHK01000001.1"/>
</dbReference>
<dbReference type="SUPFAM" id="SSF51306">
    <property type="entry name" value="LexA/Signal peptidase"/>
    <property type="match status" value="1"/>
</dbReference>
<evidence type="ECO:0000313" key="8">
    <source>
        <dbReference type="Proteomes" id="UP000280668"/>
    </source>
</evidence>
<organism evidence="7 8">
    <name type="scientific">Bogoriella caseilytica</name>
    <dbReference type="NCBI Taxonomy" id="56055"/>
    <lineage>
        <taxon>Bacteria</taxon>
        <taxon>Bacillati</taxon>
        <taxon>Actinomycetota</taxon>
        <taxon>Actinomycetes</taxon>
        <taxon>Micrococcales</taxon>
        <taxon>Bogoriellaceae</taxon>
        <taxon>Bogoriella</taxon>
    </lineage>
</organism>
<evidence type="ECO:0000256" key="4">
    <source>
        <dbReference type="ARBA" id="ARBA00023136"/>
    </source>
</evidence>
<evidence type="ECO:0000259" key="6">
    <source>
        <dbReference type="Pfam" id="PF10502"/>
    </source>
</evidence>
<evidence type="ECO:0000256" key="3">
    <source>
        <dbReference type="ARBA" id="ARBA00022989"/>
    </source>
</evidence>
<dbReference type="EMBL" id="RKHK01000001">
    <property type="protein sequence ID" value="ROR73357.1"/>
    <property type="molecule type" value="Genomic_DNA"/>
</dbReference>
<sequence>MPDSRPLLRLLGRVLGALALTIALVVALATIVVPKLMGAMPYTVLTGSMSPAMEPGALAIVAPTEAQEIRIGDVVTYQPRPNDPAVVTHRVIGINVSATGTTFTTQGDANTRTDPHPVVPEQIRGTVAYAVPWMGHVNSSLNAGSRSSLMVGAACALILYGLWQVGSGIHSRTPARIREGEQAA</sequence>
<dbReference type="AlphaFoldDB" id="A0A3N2BDM9"/>
<dbReference type="GO" id="GO:0004252">
    <property type="term" value="F:serine-type endopeptidase activity"/>
    <property type="evidence" value="ECO:0007669"/>
    <property type="project" value="UniProtKB-UniRule"/>
</dbReference>
<dbReference type="GO" id="GO:0006465">
    <property type="term" value="P:signal peptide processing"/>
    <property type="evidence" value="ECO:0007669"/>
    <property type="project" value="UniProtKB-UniRule"/>
</dbReference>
<comment type="subcellular location">
    <subcellularLocation>
        <location evidence="1">Membrane</location>
    </subcellularLocation>
</comment>
<dbReference type="EC" id="3.4.21.89" evidence="5"/>
<evidence type="ECO:0000256" key="5">
    <source>
        <dbReference type="NCBIfam" id="TIGR02228"/>
    </source>
</evidence>